<dbReference type="PROSITE" id="PS51379">
    <property type="entry name" value="4FE4S_FER_2"/>
    <property type="match status" value="2"/>
</dbReference>
<reference evidence="6 7" key="1">
    <citation type="submission" date="2019-02" db="EMBL/GenBank/DDBJ databases">
        <title>Paenibacillus sp. nov., isolated from surface-sterilized tissue of Thalictrum simplex L.</title>
        <authorList>
            <person name="Tuo L."/>
        </authorList>
    </citation>
    <scope>NUCLEOTIDE SEQUENCE [LARGE SCALE GENOMIC DNA]</scope>
    <source>
        <strain evidence="6 7">N2SHLJ1</strain>
    </source>
</reference>
<evidence type="ECO:0000256" key="4">
    <source>
        <dbReference type="ARBA" id="ARBA00023014"/>
    </source>
</evidence>
<dbReference type="InterPro" id="IPR050572">
    <property type="entry name" value="Fe-S_Ferredoxin"/>
</dbReference>
<proteinExistence type="predicted"/>
<dbReference type="SUPFAM" id="SSF54862">
    <property type="entry name" value="4Fe-4S ferredoxins"/>
    <property type="match status" value="1"/>
</dbReference>
<accession>A0A4Q9DKK2</accession>
<dbReference type="EMBL" id="SIRE01000017">
    <property type="protein sequence ID" value="TBL75268.1"/>
    <property type="molecule type" value="Genomic_DNA"/>
</dbReference>
<evidence type="ECO:0000256" key="1">
    <source>
        <dbReference type="ARBA" id="ARBA00022485"/>
    </source>
</evidence>
<gene>
    <name evidence="6" type="ORF">EYB31_22905</name>
</gene>
<keyword evidence="7" id="KW-1185">Reference proteome</keyword>
<keyword evidence="2" id="KW-0479">Metal-binding</keyword>
<dbReference type="Gene3D" id="3.30.70.20">
    <property type="match status" value="1"/>
</dbReference>
<evidence type="ECO:0000256" key="2">
    <source>
        <dbReference type="ARBA" id="ARBA00022723"/>
    </source>
</evidence>
<dbReference type="PROSITE" id="PS00198">
    <property type="entry name" value="4FE4S_FER_1"/>
    <property type="match status" value="2"/>
</dbReference>
<keyword evidence="3" id="KW-0408">Iron</keyword>
<evidence type="ECO:0000259" key="5">
    <source>
        <dbReference type="PROSITE" id="PS51379"/>
    </source>
</evidence>
<dbReference type="GO" id="GO:0046872">
    <property type="term" value="F:metal ion binding"/>
    <property type="evidence" value="ECO:0007669"/>
    <property type="project" value="UniProtKB-KW"/>
</dbReference>
<feature type="domain" description="4Fe-4S ferredoxin-type" evidence="5">
    <location>
        <begin position="31"/>
        <end position="61"/>
    </location>
</feature>
<dbReference type="GO" id="GO:0051539">
    <property type="term" value="F:4 iron, 4 sulfur cluster binding"/>
    <property type="evidence" value="ECO:0007669"/>
    <property type="project" value="UniProtKB-KW"/>
</dbReference>
<dbReference type="PANTHER" id="PTHR43687:SF1">
    <property type="entry name" value="FERREDOXIN III"/>
    <property type="match status" value="1"/>
</dbReference>
<evidence type="ECO:0000313" key="7">
    <source>
        <dbReference type="Proteomes" id="UP000293142"/>
    </source>
</evidence>
<dbReference type="PANTHER" id="PTHR43687">
    <property type="entry name" value="ADENYLYLSULFATE REDUCTASE, BETA SUBUNIT"/>
    <property type="match status" value="1"/>
</dbReference>
<name>A0A4Q9DKK2_9BACL</name>
<comment type="caution">
    <text evidence="6">The sequence shown here is derived from an EMBL/GenBank/DDBJ whole genome shotgun (WGS) entry which is preliminary data.</text>
</comment>
<keyword evidence="4" id="KW-0411">Iron-sulfur</keyword>
<sequence length="90" mass="10232">MIEMVSESRCIGCNMCVKVCPTNVFDRTERGVPVISRQSDCQTCFMCELYCPADALYVAPHAEVNVVVEEAELAQRNLLGQYRERVGWRI</sequence>
<evidence type="ECO:0000256" key="3">
    <source>
        <dbReference type="ARBA" id="ARBA00023004"/>
    </source>
</evidence>
<evidence type="ECO:0000313" key="6">
    <source>
        <dbReference type="EMBL" id="TBL75268.1"/>
    </source>
</evidence>
<dbReference type="Pfam" id="PF12838">
    <property type="entry name" value="Fer4_7"/>
    <property type="match status" value="1"/>
</dbReference>
<keyword evidence="1" id="KW-0004">4Fe-4S</keyword>
<organism evidence="6 7">
    <name type="scientific">Paenibacillus thalictri</name>
    <dbReference type="NCBI Taxonomy" id="2527873"/>
    <lineage>
        <taxon>Bacteria</taxon>
        <taxon>Bacillati</taxon>
        <taxon>Bacillota</taxon>
        <taxon>Bacilli</taxon>
        <taxon>Bacillales</taxon>
        <taxon>Paenibacillaceae</taxon>
        <taxon>Paenibacillus</taxon>
    </lineage>
</organism>
<dbReference type="InterPro" id="IPR017900">
    <property type="entry name" value="4Fe4S_Fe_S_CS"/>
</dbReference>
<protein>
    <submittedName>
        <fullName evidence="6">Ferredoxin family protein</fullName>
    </submittedName>
</protein>
<feature type="domain" description="4Fe-4S ferredoxin-type" evidence="5">
    <location>
        <begin position="1"/>
        <end position="30"/>
    </location>
</feature>
<dbReference type="Proteomes" id="UP000293142">
    <property type="component" value="Unassembled WGS sequence"/>
</dbReference>
<dbReference type="OrthoDB" id="9804603at2"/>
<dbReference type="InterPro" id="IPR017896">
    <property type="entry name" value="4Fe4S_Fe-S-bd"/>
</dbReference>
<dbReference type="AlphaFoldDB" id="A0A4Q9DKK2"/>